<feature type="compositionally biased region" description="Low complexity" evidence="1">
    <location>
        <begin position="63"/>
        <end position="97"/>
    </location>
</feature>
<gene>
    <name evidence="2" type="ORF">BN1204_013800</name>
</gene>
<sequence>MEDYRQRHREAYERRVAEQKAREERERLAAAQQNGTGDGAAQPSASSPEKSPQSGPAASVSDLSSARAPAGVAAASSSALSCAGASPASLSAASSARAGDRDAAALAAEAASLEEARRLQREFEAEMEGIRPPDDTYQETLISEEVPPATLAWWDTAGALPVGVAHGSRSPSRSGQPAEPRDRVASAVTPPQAEGEEDDAALARRLQEEEYNRHRGVSPVQVGRSVAESPSRPLYAQTPPRYVATRAHESPSAPHVSPAFRTCAGSPERCVIDVDRDSNSDVQVSSRPTSPSPASPSHGRPGSTPSGAASPWAVQGTWPATREGRTVPGRGSPGSAVTPYPARSQEAEVFAAAGIDLDSDEAILQAAIAQSLVDM</sequence>
<feature type="compositionally biased region" description="Basic and acidic residues" evidence="1">
    <location>
        <begin position="201"/>
        <end position="213"/>
    </location>
</feature>
<feature type="compositionally biased region" description="Polar residues" evidence="1">
    <location>
        <begin position="43"/>
        <end position="56"/>
    </location>
</feature>
<accession>A0A0F7U6Y6</accession>
<evidence type="ECO:0000313" key="2">
    <source>
        <dbReference type="EMBL" id="CEL65538.1"/>
    </source>
</evidence>
<proteinExistence type="predicted"/>
<feature type="compositionally biased region" description="Basic and acidic residues" evidence="1">
    <location>
        <begin position="9"/>
        <end position="28"/>
    </location>
</feature>
<dbReference type="AlphaFoldDB" id="A0A0F7U6Y6"/>
<dbReference type="EMBL" id="LN714479">
    <property type="protein sequence ID" value="CEL65538.1"/>
    <property type="molecule type" value="Genomic_DNA"/>
</dbReference>
<protein>
    <submittedName>
        <fullName evidence="2">Uncharacterized protein</fullName>
    </submittedName>
</protein>
<feature type="compositionally biased region" description="Basic and acidic residues" evidence="1">
    <location>
        <begin position="270"/>
        <end position="279"/>
    </location>
</feature>
<evidence type="ECO:0000256" key="1">
    <source>
        <dbReference type="SAM" id="MobiDB-lite"/>
    </source>
</evidence>
<feature type="region of interest" description="Disordered" evidence="1">
    <location>
        <begin position="1"/>
        <end position="105"/>
    </location>
</feature>
<reference evidence="2" key="1">
    <citation type="journal article" date="2015" name="PLoS ONE">
        <title>Comprehensive Evaluation of Toxoplasma gondii VEG and Neospora caninum LIV Genomes with Tachyzoite Stage Transcriptome and Proteome Defines Novel Transcript Features.</title>
        <authorList>
            <person name="Ramaprasad A."/>
            <person name="Mourier T."/>
            <person name="Naeem R."/>
            <person name="Malas T.B."/>
            <person name="Moussa E."/>
            <person name="Panigrahi A."/>
            <person name="Vermont S.J."/>
            <person name="Otto T.D."/>
            <person name="Wastling J."/>
            <person name="Pain A."/>
        </authorList>
    </citation>
    <scope>NUCLEOTIDE SEQUENCE</scope>
    <source>
        <strain evidence="2">Liverpool</strain>
    </source>
</reference>
<feature type="region of interest" description="Disordered" evidence="1">
    <location>
        <begin position="162"/>
        <end position="342"/>
    </location>
</feature>
<organism evidence="2">
    <name type="scientific">Neospora caninum (strain Liverpool)</name>
    <dbReference type="NCBI Taxonomy" id="572307"/>
    <lineage>
        <taxon>Eukaryota</taxon>
        <taxon>Sar</taxon>
        <taxon>Alveolata</taxon>
        <taxon>Apicomplexa</taxon>
        <taxon>Conoidasida</taxon>
        <taxon>Coccidia</taxon>
        <taxon>Eucoccidiorida</taxon>
        <taxon>Eimeriorina</taxon>
        <taxon>Sarcocystidae</taxon>
        <taxon>Neospora</taxon>
    </lineage>
</organism>
<name>A0A0F7U6Y6_NEOCL</name>